<evidence type="ECO:0000256" key="2">
    <source>
        <dbReference type="ARBA" id="ARBA00010252"/>
    </source>
</evidence>
<dbReference type="GO" id="GO:0030672">
    <property type="term" value="C:synaptic vesicle membrane"/>
    <property type="evidence" value="ECO:0007669"/>
    <property type="project" value="TreeGrafter"/>
</dbReference>
<evidence type="ECO:0000256" key="5">
    <source>
        <dbReference type="ARBA" id="ARBA00023136"/>
    </source>
</evidence>
<dbReference type="InterPro" id="IPR008253">
    <property type="entry name" value="Marvel"/>
</dbReference>
<name>K7FEM6_PELSI</name>
<keyword evidence="3 6" id="KW-0812">Transmembrane</keyword>
<dbReference type="Pfam" id="PF01284">
    <property type="entry name" value="MARVEL"/>
    <property type="match status" value="1"/>
</dbReference>
<feature type="transmembrane region" description="Helical" evidence="7">
    <location>
        <begin position="49"/>
        <end position="71"/>
    </location>
</feature>
<evidence type="ECO:0000313" key="10">
    <source>
        <dbReference type="Proteomes" id="UP000007267"/>
    </source>
</evidence>
<dbReference type="EMBL" id="AGCU01128761">
    <property type="status" value="NOT_ANNOTATED_CDS"/>
    <property type="molecule type" value="Genomic_DNA"/>
</dbReference>
<dbReference type="GO" id="GO:0010807">
    <property type="term" value="P:regulation of synaptic vesicle priming"/>
    <property type="evidence" value="ECO:0007669"/>
    <property type="project" value="Ensembl"/>
</dbReference>
<dbReference type="GO" id="GO:0045055">
    <property type="term" value="P:regulated exocytosis"/>
    <property type="evidence" value="ECO:0007669"/>
    <property type="project" value="Ensembl"/>
</dbReference>
<dbReference type="GO" id="GO:0031594">
    <property type="term" value="C:neuromuscular junction"/>
    <property type="evidence" value="ECO:0007669"/>
    <property type="project" value="Ensembl"/>
</dbReference>
<keyword evidence="4 7" id="KW-1133">Transmembrane helix</keyword>
<dbReference type="OMA" id="FTTEHMG"/>
<evidence type="ECO:0000256" key="1">
    <source>
        <dbReference type="ARBA" id="ARBA00004141"/>
    </source>
</evidence>
<gene>
    <name evidence="9" type="primary">SYNGR3</name>
</gene>
<feature type="domain" description="MARVEL" evidence="8">
    <location>
        <begin position="1"/>
        <end position="151"/>
    </location>
</feature>
<dbReference type="HOGENOM" id="CLU_079186_0_1_1"/>
<comment type="subcellular location">
    <subcellularLocation>
        <location evidence="1">Membrane</location>
        <topology evidence="1">Multi-pass membrane protein</topology>
    </subcellularLocation>
</comment>
<evidence type="ECO:0000259" key="8">
    <source>
        <dbReference type="PROSITE" id="PS51225"/>
    </source>
</evidence>
<dbReference type="eggNOG" id="KOG4016">
    <property type="taxonomic scope" value="Eukaryota"/>
</dbReference>
<dbReference type="AlphaFoldDB" id="K7FEM6"/>
<reference evidence="10" key="2">
    <citation type="journal article" date="2013" name="Nat. Genet.">
        <title>The draft genomes of soft-shell turtle and green sea turtle yield insights into the development and evolution of the turtle-specific body plan.</title>
        <authorList>
            <person name="Wang Z."/>
            <person name="Pascual-Anaya J."/>
            <person name="Zadissa A."/>
            <person name="Li W."/>
            <person name="Niimura Y."/>
            <person name="Huang Z."/>
            <person name="Li C."/>
            <person name="White S."/>
            <person name="Xiong Z."/>
            <person name="Fang D."/>
            <person name="Wang B."/>
            <person name="Ming Y."/>
            <person name="Chen Y."/>
            <person name="Zheng Y."/>
            <person name="Kuraku S."/>
            <person name="Pignatelli M."/>
            <person name="Herrero J."/>
            <person name="Beal K."/>
            <person name="Nozawa M."/>
            <person name="Li Q."/>
            <person name="Wang J."/>
            <person name="Zhang H."/>
            <person name="Yu L."/>
            <person name="Shigenobu S."/>
            <person name="Wang J."/>
            <person name="Liu J."/>
            <person name="Flicek P."/>
            <person name="Searle S."/>
            <person name="Wang J."/>
            <person name="Kuratani S."/>
            <person name="Yin Y."/>
            <person name="Aken B."/>
            <person name="Zhang G."/>
            <person name="Irie N."/>
        </authorList>
    </citation>
    <scope>NUCLEOTIDE SEQUENCE [LARGE SCALE GENOMIC DNA]</scope>
    <source>
        <strain evidence="10">Daiwa-1</strain>
    </source>
</reference>
<dbReference type="PANTHER" id="PTHR10838">
    <property type="entry name" value="SYNAPTOGYRIN"/>
    <property type="match status" value="1"/>
</dbReference>
<organism evidence="9 10">
    <name type="scientific">Pelodiscus sinensis</name>
    <name type="common">Chinese softshell turtle</name>
    <name type="synonym">Trionyx sinensis</name>
    <dbReference type="NCBI Taxonomy" id="13735"/>
    <lineage>
        <taxon>Eukaryota</taxon>
        <taxon>Metazoa</taxon>
        <taxon>Chordata</taxon>
        <taxon>Craniata</taxon>
        <taxon>Vertebrata</taxon>
        <taxon>Euteleostomi</taxon>
        <taxon>Archelosauria</taxon>
        <taxon>Testudinata</taxon>
        <taxon>Testudines</taxon>
        <taxon>Cryptodira</taxon>
        <taxon>Trionychia</taxon>
        <taxon>Trionychidae</taxon>
        <taxon>Pelodiscus</taxon>
    </lineage>
</organism>
<dbReference type="STRING" id="13735.ENSPSIP00000006486"/>
<feature type="transmembrane region" description="Helical" evidence="7">
    <location>
        <begin position="83"/>
        <end position="107"/>
    </location>
</feature>
<dbReference type="Proteomes" id="UP000007267">
    <property type="component" value="Unassembled WGS sequence"/>
</dbReference>
<dbReference type="PANTHER" id="PTHR10838:SF8">
    <property type="entry name" value="SYNAPTOGYRIN-3"/>
    <property type="match status" value="1"/>
</dbReference>
<dbReference type="EMBL" id="AGCU01128757">
    <property type="status" value="NOT_ANNOTATED_CDS"/>
    <property type="molecule type" value="Genomic_DNA"/>
</dbReference>
<keyword evidence="5 6" id="KW-0472">Membrane</keyword>
<comment type="similarity">
    <text evidence="2">Belongs to the synaptogyrin family.</text>
</comment>
<sequence length="208" mass="23128">KQRPVVCPSLAQVFSIVVFGSIVNEGYVNDGRDAELKCIFNQNENACNYGIAIGIIAFFACIFFFIVDLYFQQISSVKDRKRVVLLDLGFSGFWSFLWFVAFCFLANQWQQTKPGIGVSQGADAARAAIAFSFFSIISWVALTVMAMQRYHLGTDMSLFATDQFAPDPNTGYPGYPTGSGIENTETYQSPPFTETIDTSPKGYQIPTY</sequence>
<evidence type="ECO:0000256" key="7">
    <source>
        <dbReference type="SAM" id="Phobius"/>
    </source>
</evidence>
<dbReference type="PROSITE" id="PS51225">
    <property type="entry name" value="MARVEL"/>
    <property type="match status" value="1"/>
</dbReference>
<dbReference type="EMBL" id="AGCU01128758">
    <property type="status" value="NOT_ANNOTATED_CDS"/>
    <property type="molecule type" value="Genomic_DNA"/>
</dbReference>
<evidence type="ECO:0000313" key="9">
    <source>
        <dbReference type="Ensembl" id="ENSPSIP00000006486.1"/>
    </source>
</evidence>
<dbReference type="PIRSF" id="PIRSF011282">
    <property type="entry name" value="Synaptogyrin"/>
    <property type="match status" value="1"/>
</dbReference>
<keyword evidence="10" id="KW-1185">Reference proteome</keyword>
<protein>
    <submittedName>
        <fullName evidence="9">Synaptogyrin 3</fullName>
    </submittedName>
</protein>
<evidence type="ECO:0000256" key="3">
    <source>
        <dbReference type="ARBA" id="ARBA00022692"/>
    </source>
</evidence>
<dbReference type="InterPro" id="IPR016579">
    <property type="entry name" value="Synaptogyrin"/>
</dbReference>
<dbReference type="GO" id="GO:0042169">
    <property type="term" value="F:SH2 domain binding"/>
    <property type="evidence" value="ECO:0007669"/>
    <property type="project" value="Ensembl"/>
</dbReference>
<reference evidence="10" key="1">
    <citation type="submission" date="2011-10" db="EMBL/GenBank/DDBJ databases">
        <authorList>
            <consortium name="Soft-shell Turtle Genome Consortium"/>
        </authorList>
    </citation>
    <scope>NUCLEOTIDE SEQUENCE [LARGE SCALE GENOMIC DNA]</scope>
    <source>
        <strain evidence="10">Daiwa-1</strain>
    </source>
</reference>
<evidence type="ECO:0000256" key="6">
    <source>
        <dbReference type="PROSITE-ProRule" id="PRU00581"/>
    </source>
</evidence>
<feature type="transmembrane region" description="Helical" evidence="7">
    <location>
        <begin position="127"/>
        <end position="147"/>
    </location>
</feature>
<dbReference type="EMBL" id="AGCU01128759">
    <property type="status" value="NOT_ANNOTATED_CDS"/>
    <property type="molecule type" value="Genomic_DNA"/>
</dbReference>
<reference evidence="9" key="4">
    <citation type="submission" date="2025-09" db="UniProtKB">
        <authorList>
            <consortium name="Ensembl"/>
        </authorList>
    </citation>
    <scope>IDENTIFICATION</scope>
</reference>
<accession>K7FEM6</accession>
<dbReference type="GeneTree" id="ENSGT00950000182935"/>
<dbReference type="EMBL" id="AGCU01128760">
    <property type="status" value="NOT_ANNOTATED_CDS"/>
    <property type="molecule type" value="Genomic_DNA"/>
</dbReference>
<dbReference type="Ensembl" id="ENSPSIT00000006523.1">
    <property type="protein sequence ID" value="ENSPSIP00000006486.1"/>
    <property type="gene ID" value="ENSPSIG00000006000.1"/>
</dbReference>
<evidence type="ECO:0000256" key="4">
    <source>
        <dbReference type="ARBA" id="ARBA00022989"/>
    </source>
</evidence>
<proteinExistence type="inferred from homology"/>
<reference evidence="9" key="3">
    <citation type="submission" date="2025-08" db="UniProtKB">
        <authorList>
            <consortium name="Ensembl"/>
        </authorList>
    </citation>
    <scope>IDENTIFICATION</scope>
</reference>